<gene>
    <name evidence="1" type="ORF">EVAR_85752_1</name>
</gene>
<protein>
    <submittedName>
        <fullName evidence="1">Uncharacterized protein</fullName>
    </submittedName>
</protein>
<organism evidence="1 2">
    <name type="scientific">Eumeta variegata</name>
    <name type="common">Bagworm moth</name>
    <name type="synonym">Eumeta japonica</name>
    <dbReference type="NCBI Taxonomy" id="151549"/>
    <lineage>
        <taxon>Eukaryota</taxon>
        <taxon>Metazoa</taxon>
        <taxon>Ecdysozoa</taxon>
        <taxon>Arthropoda</taxon>
        <taxon>Hexapoda</taxon>
        <taxon>Insecta</taxon>
        <taxon>Pterygota</taxon>
        <taxon>Neoptera</taxon>
        <taxon>Endopterygota</taxon>
        <taxon>Lepidoptera</taxon>
        <taxon>Glossata</taxon>
        <taxon>Ditrysia</taxon>
        <taxon>Tineoidea</taxon>
        <taxon>Psychidae</taxon>
        <taxon>Oiketicinae</taxon>
        <taxon>Eumeta</taxon>
    </lineage>
</organism>
<proteinExistence type="predicted"/>
<accession>A0A4C1ZI77</accession>
<reference evidence="1 2" key="1">
    <citation type="journal article" date="2019" name="Commun. Biol.">
        <title>The bagworm genome reveals a unique fibroin gene that provides high tensile strength.</title>
        <authorList>
            <person name="Kono N."/>
            <person name="Nakamura H."/>
            <person name="Ohtoshi R."/>
            <person name="Tomita M."/>
            <person name="Numata K."/>
            <person name="Arakawa K."/>
        </authorList>
    </citation>
    <scope>NUCLEOTIDE SEQUENCE [LARGE SCALE GENOMIC DNA]</scope>
</reference>
<dbReference type="OrthoDB" id="6931295at2759"/>
<dbReference type="Proteomes" id="UP000299102">
    <property type="component" value="Unassembled WGS sequence"/>
</dbReference>
<dbReference type="AlphaFoldDB" id="A0A4C1ZI77"/>
<keyword evidence="2" id="KW-1185">Reference proteome</keyword>
<comment type="caution">
    <text evidence="1">The sequence shown here is derived from an EMBL/GenBank/DDBJ whole genome shotgun (WGS) entry which is preliminary data.</text>
</comment>
<evidence type="ECO:0000313" key="1">
    <source>
        <dbReference type="EMBL" id="GBP86619.1"/>
    </source>
</evidence>
<sequence>MVCVHCSGRHTATSKYCSELDRQKLIKIFVAEESIFYSEASKMHPSIGKSYTNAAPCTLSNPNAQKSLLHTIFLKPHQSTPSPNKEYDKASHQELFSGNFLLIPMAALFQSQALLRVTLNNT</sequence>
<evidence type="ECO:0000313" key="2">
    <source>
        <dbReference type="Proteomes" id="UP000299102"/>
    </source>
</evidence>
<name>A0A4C1ZI77_EUMVA</name>
<dbReference type="EMBL" id="BGZK01001804">
    <property type="protein sequence ID" value="GBP86619.1"/>
    <property type="molecule type" value="Genomic_DNA"/>
</dbReference>